<dbReference type="SUPFAM" id="SSF69318">
    <property type="entry name" value="Integrin alpha N-terminal domain"/>
    <property type="match status" value="1"/>
</dbReference>
<keyword evidence="1" id="KW-0732">Signal</keyword>
<organism evidence="2 3">
    <name type="scientific">candidate division WOR-3 bacterium</name>
    <dbReference type="NCBI Taxonomy" id="2052148"/>
    <lineage>
        <taxon>Bacteria</taxon>
        <taxon>Bacteria division WOR-3</taxon>
    </lineage>
</organism>
<gene>
    <name evidence="2" type="ORF">DRP53_10310</name>
</gene>
<evidence type="ECO:0000313" key="3">
    <source>
        <dbReference type="Proteomes" id="UP000268469"/>
    </source>
</evidence>
<proteinExistence type="predicted"/>
<dbReference type="AlphaFoldDB" id="A0A660SDL3"/>
<dbReference type="Proteomes" id="UP000268469">
    <property type="component" value="Unassembled WGS sequence"/>
</dbReference>
<comment type="caution">
    <text evidence="2">The sequence shown here is derived from an EMBL/GenBank/DDBJ whole genome shotgun (WGS) entry which is preliminary data.</text>
</comment>
<feature type="non-terminal residue" evidence="2">
    <location>
        <position position="416"/>
    </location>
</feature>
<dbReference type="InterPro" id="IPR028994">
    <property type="entry name" value="Integrin_alpha_N"/>
</dbReference>
<dbReference type="Pfam" id="PF13517">
    <property type="entry name" value="FG-GAP_3"/>
    <property type="match status" value="1"/>
</dbReference>
<dbReference type="EMBL" id="QNBE01000142">
    <property type="protein sequence ID" value="RKX68642.1"/>
    <property type="molecule type" value="Genomic_DNA"/>
</dbReference>
<evidence type="ECO:0008006" key="4">
    <source>
        <dbReference type="Google" id="ProtNLM"/>
    </source>
</evidence>
<reference evidence="2 3" key="1">
    <citation type="submission" date="2018-06" db="EMBL/GenBank/DDBJ databases">
        <title>Extensive metabolic versatility and redundancy in microbially diverse, dynamic hydrothermal sediments.</title>
        <authorList>
            <person name="Dombrowski N."/>
            <person name="Teske A."/>
            <person name="Baker B.J."/>
        </authorList>
    </citation>
    <scope>NUCLEOTIDE SEQUENCE [LARGE SCALE GENOMIC DNA]</scope>
    <source>
        <strain evidence="2">B36_G15</strain>
    </source>
</reference>
<protein>
    <recommendedName>
        <fullName evidence="4">VCBS repeat-containing protein</fullName>
    </recommendedName>
</protein>
<dbReference type="PANTHER" id="PTHR44103">
    <property type="entry name" value="PROPROTEIN CONVERTASE P"/>
    <property type="match status" value="1"/>
</dbReference>
<name>A0A660SDL3_UNCW3</name>
<accession>A0A660SDL3</accession>
<dbReference type="InterPro" id="IPR013517">
    <property type="entry name" value="FG-GAP"/>
</dbReference>
<evidence type="ECO:0000313" key="2">
    <source>
        <dbReference type="EMBL" id="RKX68642.1"/>
    </source>
</evidence>
<evidence type="ECO:0000256" key="1">
    <source>
        <dbReference type="ARBA" id="ARBA00022729"/>
    </source>
</evidence>
<sequence length="416" mass="47572">MWVIFILLIFTGLMAQRYVPVAQFSEGLNHASALPIQAHDTDRNGYPELYYFTNNWPYIYFTRICEYRPYNRYIFADTLMGRYFHAVGDFDEDGRGDLLTTWGNLYVFEQRFPDPYPTHQVWKSDSSYGGTGAIHVADLDSDGKMDFLFSGNSGVQVYENAGDDNYNLVWRDCTTMVAYYNFISGDFDQDGKVEFVSGDLQGERCALVFECTGDNQYEFVFCDTIYPPTANSHDVWFGNDLDQDGKIEFLIGSSPASGPYWAYQFRVYEAVGDNDYEVVYTSDVVYRPFTFRAGRGSFCGDVDCDGVDEIIWAVQDNWYIYKAFGNNNFQRVFTAYPDYNWHNETRVYVYDLNGNGYPEIIETGGTGGNGPNDSTETVIWEIEAVRLLYPDGGEVFSPGDTVEVRWRTFDPPGCDS</sequence>
<dbReference type="PANTHER" id="PTHR44103:SF1">
    <property type="entry name" value="PROPROTEIN CONVERTASE P"/>
    <property type="match status" value="1"/>
</dbReference>